<dbReference type="OrthoDB" id="9784166at2"/>
<evidence type="ECO:0000313" key="3">
    <source>
        <dbReference type="Proteomes" id="UP000247922"/>
    </source>
</evidence>
<dbReference type="GO" id="GO:0002949">
    <property type="term" value="P:tRNA threonylcarbamoyladenosine modification"/>
    <property type="evidence" value="ECO:0007669"/>
    <property type="project" value="InterPro"/>
</dbReference>
<dbReference type="NCBIfam" id="TIGR03725">
    <property type="entry name" value="T6A_YeaZ"/>
    <property type="match status" value="1"/>
</dbReference>
<dbReference type="GO" id="GO:0005829">
    <property type="term" value="C:cytosol"/>
    <property type="evidence" value="ECO:0007669"/>
    <property type="project" value="TreeGrafter"/>
</dbReference>
<dbReference type="Pfam" id="PF00814">
    <property type="entry name" value="TsaD"/>
    <property type="match status" value="1"/>
</dbReference>
<gene>
    <name evidence="2" type="ORF">DES38_12110</name>
</gene>
<keyword evidence="3" id="KW-1185">Reference proteome</keyword>
<dbReference type="InterPro" id="IPR000905">
    <property type="entry name" value="Gcp-like_dom"/>
</dbReference>
<reference evidence="2 3" key="1">
    <citation type="submission" date="2018-05" db="EMBL/GenBank/DDBJ databases">
        <title>Genomic Encyclopedia of Type Strains, Phase IV (KMG-IV): sequencing the most valuable type-strain genomes for metagenomic binning, comparative biology and taxonomic classification.</title>
        <authorList>
            <person name="Goeker M."/>
        </authorList>
    </citation>
    <scope>NUCLEOTIDE SEQUENCE [LARGE SCALE GENOMIC DNA]</scope>
    <source>
        <strain evidence="2 3">DSM 22440</strain>
    </source>
</reference>
<feature type="domain" description="Gcp-like" evidence="1">
    <location>
        <begin position="32"/>
        <end position="220"/>
    </location>
</feature>
<dbReference type="PANTHER" id="PTHR11735:SF11">
    <property type="entry name" value="TRNA THREONYLCARBAMOYLADENOSINE BIOSYNTHESIS PROTEIN TSAB"/>
    <property type="match status" value="1"/>
</dbReference>
<sequence length="230" mass="25409">MTILAIDTTNDALAVALYREGLVIESYVSVNKNKHSTRLMPAIDYIMHDADIKPADLTKIVVAKGPGSYTGVRIALSVAKTMAWTLNIPLAAVSSLKALALNAIDHTYVCPFFDARRGLVFTGLYDQAGNLVKEEVNILFEDWLQSLKTFKAPITFVSPDIEHYRALIEDTLGQAAQFLPKGHHVINPGLLATIGEKEEAVDPHQLVPNYLRLVEAEVKWLEKQVADTNE</sequence>
<proteinExistence type="predicted"/>
<dbReference type="RefSeq" id="WP_110252246.1">
    <property type="nucleotide sequence ID" value="NZ_QJJR01000021.1"/>
</dbReference>
<dbReference type="Proteomes" id="UP000247922">
    <property type="component" value="Unassembled WGS sequence"/>
</dbReference>
<evidence type="ECO:0000313" key="2">
    <source>
        <dbReference type="EMBL" id="PXW86392.1"/>
    </source>
</evidence>
<dbReference type="SUPFAM" id="SSF53067">
    <property type="entry name" value="Actin-like ATPase domain"/>
    <property type="match status" value="2"/>
</dbReference>
<dbReference type="CDD" id="cd24032">
    <property type="entry name" value="ASKHA_NBD_TsaB"/>
    <property type="match status" value="1"/>
</dbReference>
<dbReference type="PANTHER" id="PTHR11735">
    <property type="entry name" value="TRNA N6-ADENOSINE THREONYLCARBAMOYLTRANSFERASE"/>
    <property type="match status" value="1"/>
</dbReference>
<dbReference type="InterPro" id="IPR043129">
    <property type="entry name" value="ATPase_NBD"/>
</dbReference>
<comment type="caution">
    <text evidence="2">The sequence shown here is derived from an EMBL/GenBank/DDBJ whole genome shotgun (WGS) entry which is preliminary data.</text>
</comment>
<dbReference type="AlphaFoldDB" id="A0A2V3VWT5"/>
<protein>
    <submittedName>
        <fullName evidence="2">tRNA threonylcarbamoyladenosine biosynthesis protein TsaB</fullName>
    </submittedName>
</protein>
<evidence type="ECO:0000259" key="1">
    <source>
        <dbReference type="Pfam" id="PF00814"/>
    </source>
</evidence>
<dbReference type="Gene3D" id="3.30.420.40">
    <property type="match status" value="2"/>
</dbReference>
<dbReference type="InterPro" id="IPR022496">
    <property type="entry name" value="T6A_TsaB"/>
</dbReference>
<dbReference type="EMBL" id="QJJR01000021">
    <property type="protein sequence ID" value="PXW86392.1"/>
    <property type="molecule type" value="Genomic_DNA"/>
</dbReference>
<name>A0A2V3VWT5_9BACI</name>
<organism evidence="2 3">
    <name type="scientific">Streptohalobacillus salinus</name>
    <dbReference type="NCBI Taxonomy" id="621096"/>
    <lineage>
        <taxon>Bacteria</taxon>
        <taxon>Bacillati</taxon>
        <taxon>Bacillota</taxon>
        <taxon>Bacilli</taxon>
        <taxon>Bacillales</taxon>
        <taxon>Bacillaceae</taxon>
        <taxon>Streptohalobacillus</taxon>
    </lineage>
</organism>
<accession>A0A2V3VWT5</accession>